<evidence type="ECO:0000313" key="4">
    <source>
        <dbReference type="Proteomes" id="UP000324233"/>
    </source>
</evidence>
<dbReference type="GO" id="GO:0016787">
    <property type="term" value="F:hydrolase activity"/>
    <property type="evidence" value="ECO:0007669"/>
    <property type="project" value="InterPro"/>
</dbReference>
<dbReference type="RefSeq" id="WP_148596800.1">
    <property type="nucleotide sequence ID" value="NZ_CP042997.1"/>
</dbReference>
<dbReference type="EMBL" id="CP042997">
    <property type="protein sequence ID" value="QEH37207.1"/>
    <property type="molecule type" value="Genomic_DNA"/>
</dbReference>
<feature type="domain" description="3-keto-alpha-glucoside-1,2-lyase/3-keto-2-hydroxy-glucal hydratase" evidence="2">
    <location>
        <begin position="34"/>
        <end position="208"/>
    </location>
</feature>
<dbReference type="Proteomes" id="UP000324233">
    <property type="component" value="Chromosome"/>
</dbReference>
<organism evidence="3 4">
    <name type="scientific">Aquisphaera giovannonii</name>
    <dbReference type="NCBI Taxonomy" id="406548"/>
    <lineage>
        <taxon>Bacteria</taxon>
        <taxon>Pseudomonadati</taxon>
        <taxon>Planctomycetota</taxon>
        <taxon>Planctomycetia</taxon>
        <taxon>Isosphaerales</taxon>
        <taxon>Isosphaeraceae</taxon>
        <taxon>Aquisphaera</taxon>
    </lineage>
</organism>
<dbReference type="Gene3D" id="2.60.120.560">
    <property type="entry name" value="Exo-inulinase, domain 1"/>
    <property type="match status" value="1"/>
</dbReference>
<dbReference type="Pfam" id="PF06439">
    <property type="entry name" value="3keto-disac_hyd"/>
    <property type="match status" value="1"/>
</dbReference>
<dbReference type="InterPro" id="IPR010496">
    <property type="entry name" value="AL/BT2_dom"/>
</dbReference>
<evidence type="ECO:0000313" key="3">
    <source>
        <dbReference type="EMBL" id="QEH37207.1"/>
    </source>
</evidence>
<accession>A0A5B9W9U5</accession>
<feature type="signal peptide" evidence="1">
    <location>
        <begin position="1"/>
        <end position="27"/>
    </location>
</feature>
<dbReference type="KEGG" id="agv:OJF2_57940"/>
<evidence type="ECO:0000256" key="1">
    <source>
        <dbReference type="SAM" id="SignalP"/>
    </source>
</evidence>
<dbReference type="AlphaFoldDB" id="A0A5B9W9U5"/>
<keyword evidence="1" id="KW-0732">Signal</keyword>
<protein>
    <recommendedName>
        <fullName evidence="2">3-keto-alpha-glucoside-1,2-lyase/3-keto-2-hydroxy-glucal hydratase domain-containing protein</fullName>
    </recommendedName>
</protein>
<sequence precursor="true">MRKTPRLLAAGLTVLGTLVLQPASATAQETGKSHALFNGKDLSGWVTPDDKEIFSVEDGEIVGRTREGQLKKNEFLVTEKPYRNFVLKAKVKYKDGNSGIQIRSKRAADGAVSGPQADIAEGYWGLLYEERGRGILERYDEQKAKELVRPGDWNEFVITFKGKHLKVELNGTCVIDREDEKFDDEGIIALQTHAGPPMEVRFKDIEITELD</sequence>
<keyword evidence="4" id="KW-1185">Reference proteome</keyword>
<feature type="chain" id="PRO_5022994050" description="3-keto-alpha-glucoside-1,2-lyase/3-keto-2-hydroxy-glucal hydratase domain-containing protein" evidence="1">
    <location>
        <begin position="28"/>
        <end position="211"/>
    </location>
</feature>
<proteinExistence type="predicted"/>
<gene>
    <name evidence="3" type="ORF">OJF2_57940</name>
</gene>
<dbReference type="OrthoDB" id="272468at2"/>
<evidence type="ECO:0000259" key="2">
    <source>
        <dbReference type="Pfam" id="PF06439"/>
    </source>
</evidence>
<name>A0A5B9W9U5_9BACT</name>
<reference evidence="3 4" key="1">
    <citation type="submission" date="2019-08" db="EMBL/GenBank/DDBJ databases">
        <title>Deep-cultivation of Planctomycetes and their phenomic and genomic characterization uncovers novel biology.</title>
        <authorList>
            <person name="Wiegand S."/>
            <person name="Jogler M."/>
            <person name="Boedeker C."/>
            <person name="Pinto D."/>
            <person name="Vollmers J."/>
            <person name="Rivas-Marin E."/>
            <person name="Kohn T."/>
            <person name="Peeters S.H."/>
            <person name="Heuer A."/>
            <person name="Rast P."/>
            <person name="Oberbeckmann S."/>
            <person name="Bunk B."/>
            <person name="Jeske O."/>
            <person name="Meyerdierks A."/>
            <person name="Storesund J.E."/>
            <person name="Kallscheuer N."/>
            <person name="Luecker S."/>
            <person name="Lage O.M."/>
            <person name="Pohl T."/>
            <person name="Merkel B.J."/>
            <person name="Hornburger P."/>
            <person name="Mueller R.-W."/>
            <person name="Bruemmer F."/>
            <person name="Labrenz M."/>
            <person name="Spormann A.M."/>
            <person name="Op den Camp H."/>
            <person name="Overmann J."/>
            <person name="Amann R."/>
            <person name="Jetten M.S.M."/>
            <person name="Mascher T."/>
            <person name="Medema M.H."/>
            <person name="Devos D.P."/>
            <person name="Kaster A.-K."/>
            <person name="Ovreas L."/>
            <person name="Rohde M."/>
            <person name="Galperin M.Y."/>
            <person name="Jogler C."/>
        </authorList>
    </citation>
    <scope>NUCLEOTIDE SEQUENCE [LARGE SCALE GENOMIC DNA]</scope>
    <source>
        <strain evidence="3 4">OJF2</strain>
    </source>
</reference>